<keyword evidence="1" id="KW-0732">Signal</keyword>
<reference evidence="2" key="3">
    <citation type="submission" date="2025-08" db="UniProtKB">
        <authorList>
            <consortium name="Ensembl"/>
        </authorList>
    </citation>
    <scope>IDENTIFICATION</scope>
</reference>
<evidence type="ECO:0000313" key="3">
    <source>
        <dbReference type="Proteomes" id="UP000008144"/>
    </source>
</evidence>
<dbReference type="HOGENOM" id="CLU_2637341_0_0_1"/>
<name>F6XTR5_CIOIN</name>
<feature type="signal peptide" evidence="1">
    <location>
        <begin position="1"/>
        <end position="18"/>
    </location>
</feature>
<dbReference type="AlphaFoldDB" id="F6XTR5"/>
<reference evidence="3" key="1">
    <citation type="journal article" date="2002" name="Science">
        <title>The draft genome of Ciona intestinalis: insights into chordate and vertebrate origins.</title>
        <authorList>
            <person name="Dehal P."/>
            <person name="Satou Y."/>
            <person name="Campbell R.K."/>
            <person name="Chapman J."/>
            <person name="Degnan B."/>
            <person name="De Tomaso A."/>
            <person name="Davidson B."/>
            <person name="Di Gregorio A."/>
            <person name="Gelpke M."/>
            <person name="Goodstein D.M."/>
            <person name="Harafuji N."/>
            <person name="Hastings K.E."/>
            <person name="Ho I."/>
            <person name="Hotta K."/>
            <person name="Huang W."/>
            <person name="Kawashima T."/>
            <person name="Lemaire P."/>
            <person name="Martinez D."/>
            <person name="Meinertzhagen I.A."/>
            <person name="Necula S."/>
            <person name="Nonaka M."/>
            <person name="Putnam N."/>
            <person name="Rash S."/>
            <person name="Saiga H."/>
            <person name="Satake M."/>
            <person name="Terry A."/>
            <person name="Yamada L."/>
            <person name="Wang H.G."/>
            <person name="Awazu S."/>
            <person name="Azumi K."/>
            <person name="Boore J."/>
            <person name="Branno M."/>
            <person name="Chin-Bow S."/>
            <person name="DeSantis R."/>
            <person name="Doyle S."/>
            <person name="Francino P."/>
            <person name="Keys D.N."/>
            <person name="Haga S."/>
            <person name="Hayashi H."/>
            <person name="Hino K."/>
            <person name="Imai K.S."/>
            <person name="Inaba K."/>
            <person name="Kano S."/>
            <person name="Kobayashi K."/>
            <person name="Kobayashi M."/>
            <person name="Lee B.I."/>
            <person name="Makabe K.W."/>
            <person name="Manohar C."/>
            <person name="Matassi G."/>
            <person name="Medina M."/>
            <person name="Mochizuki Y."/>
            <person name="Mount S."/>
            <person name="Morishita T."/>
            <person name="Miura S."/>
            <person name="Nakayama A."/>
            <person name="Nishizaka S."/>
            <person name="Nomoto H."/>
            <person name="Ohta F."/>
            <person name="Oishi K."/>
            <person name="Rigoutsos I."/>
            <person name="Sano M."/>
            <person name="Sasaki A."/>
            <person name="Sasakura Y."/>
            <person name="Shoguchi E."/>
            <person name="Shin-i T."/>
            <person name="Spagnuolo A."/>
            <person name="Stainier D."/>
            <person name="Suzuki M.M."/>
            <person name="Tassy O."/>
            <person name="Takatori N."/>
            <person name="Tokuoka M."/>
            <person name="Yagi K."/>
            <person name="Yoshizaki F."/>
            <person name="Wada S."/>
            <person name="Zhang C."/>
            <person name="Hyatt P.D."/>
            <person name="Larimer F."/>
            <person name="Detter C."/>
            <person name="Doggett N."/>
            <person name="Glavina T."/>
            <person name="Hawkins T."/>
            <person name="Richardson P."/>
            <person name="Lucas S."/>
            <person name="Kohara Y."/>
            <person name="Levine M."/>
            <person name="Satoh N."/>
            <person name="Rokhsar D.S."/>
        </authorList>
    </citation>
    <scope>NUCLEOTIDE SEQUENCE [LARGE SCALE GENOMIC DNA]</scope>
</reference>
<sequence>MRSILLTIVLMLVTPTLQLIQFNRGSLQKMYFSKNSKKKMNVPYKICLDATPVYVNATARPTNASLPHTFNLTVIDI</sequence>
<dbReference type="EMBL" id="EAAA01002910">
    <property type="status" value="NOT_ANNOTATED_CDS"/>
    <property type="molecule type" value="Genomic_DNA"/>
</dbReference>
<dbReference type="GeneTree" id="ENSGT00530000064660"/>
<organism evidence="2 3">
    <name type="scientific">Ciona intestinalis</name>
    <name type="common">Transparent sea squirt</name>
    <name type="synonym">Ascidia intestinalis</name>
    <dbReference type="NCBI Taxonomy" id="7719"/>
    <lineage>
        <taxon>Eukaryota</taxon>
        <taxon>Metazoa</taxon>
        <taxon>Chordata</taxon>
        <taxon>Tunicata</taxon>
        <taxon>Ascidiacea</taxon>
        <taxon>Phlebobranchia</taxon>
        <taxon>Cionidae</taxon>
        <taxon>Ciona</taxon>
    </lineage>
</organism>
<evidence type="ECO:0000313" key="2">
    <source>
        <dbReference type="Ensembl" id="ENSCINP00000003940.3"/>
    </source>
</evidence>
<reference evidence="2" key="4">
    <citation type="submission" date="2025-09" db="UniProtKB">
        <authorList>
            <consortium name="Ensembl"/>
        </authorList>
    </citation>
    <scope>IDENTIFICATION</scope>
</reference>
<protein>
    <submittedName>
        <fullName evidence="2">Uncharacterized protein</fullName>
    </submittedName>
</protein>
<feature type="chain" id="PRO_5003345550" evidence="1">
    <location>
        <begin position="19"/>
        <end position="77"/>
    </location>
</feature>
<evidence type="ECO:0000256" key="1">
    <source>
        <dbReference type="SAM" id="SignalP"/>
    </source>
</evidence>
<dbReference type="Proteomes" id="UP000008144">
    <property type="component" value="Chromosome 9"/>
</dbReference>
<accession>F6XTR5</accession>
<reference evidence="2" key="2">
    <citation type="journal article" date="2008" name="Genome Biol.">
        <title>Improved genome assembly and evidence-based global gene model set for the chordate Ciona intestinalis: new insight into intron and operon populations.</title>
        <authorList>
            <person name="Satou Y."/>
            <person name="Mineta K."/>
            <person name="Ogasawara M."/>
            <person name="Sasakura Y."/>
            <person name="Shoguchi E."/>
            <person name="Ueno K."/>
            <person name="Yamada L."/>
            <person name="Matsumoto J."/>
            <person name="Wasserscheid J."/>
            <person name="Dewar K."/>
            <person name="Wiley G.B."/>
            <person name="Macmil S.L."/>
            <person name="Roe B.A."/>
            <person name="Zeller R.W."/>
            <person name="Hastings K.E."/>
            <person name="Lemaire P."/>
            <person name="Lindquist E."/>
            <person name="Endo T."/>
            <person name="Hotta K."/>
            <person name="Inaba K."/>
        </authorList>
    </citation>
    <scope>NUCLEOTIDE SEQUENCE [LARGE SCALE GENOMIC DNA]</scope>
    <source>
        <strain evidence="2">wild type</strain>
    </source>
</reference>
<dbReference type="InParanoid" id="F6XTR5"/>
<keyword evidence="3" id="KW-1185">Reference proteome</keyword>
<dbReference type="Ensembl" id="ENSCINT00000003940.3">
    <property type="protein sequence ID" value="ENSCINP00000003940.3"/>
    <property type="gene ID" value="ENSCING00000001953.3"/>
</dbReference>
<proteinExistence type="predicted"/>